<sequence>MDIYLVRHGETSLNAAGAYYGAMDVELTPKGVVQAGEVGRYLRHISFDKIYISDKKRTRQTAWEILKSNDFPKDKTLCSLPDLGEMNFGHWEGLNYVQVEKAFLKDYQAWCRDWIYVPPTGGERFIDFFVRVRECFDRLLEKLEKCCARNILICGHNGTLRVILAHMCGLGPEGTWHFNFAQDAYSLVRYQWGNFTLEKINSKEVC</sequence>
<dbReference type="GO" id="GO:0004331">
    <property type="term" value="F:fructose-2,6-bisphosphate 2-phosphatase activity"/>
    <property type="evidence" value="ECO:0007669"/>
    <property type="project" value="TreeGrafter"/>
</dbReference>
<reference evidence="4 5" key="1">
    <citation type="submission" date="2020-08" db="EMBL/GenBank/DDBJ databases">
        <title>Genomic Encyclopedia of Type Strains, Phase IV (KMG-IV): sequencing the most valuable type-strain genomes for metagenomic binning, comparative biology and taxonomic classification.</title>
        <authorList>
            <person name="Goeker M."/>
        </authorList>
    </citation>
    <scope>NUCLEOTIDE SEQUENCE [LARGE SCALE GENOMIC DNA]</scope>
    <source>
        <strain evidence="4 5">DSM 106146</strain>
    </source>
</reference>
<keyword evidence="1 4" id="KW-0378">Hydrolase</keyword>
<dbReference type="InterPro" id="IPR001345">
    <property type="entry name" value="PG/BPGM_mutase_AS"/>
</dbReference>
<evidence type="ECO:0000256" key="2">
    <source>
        <dbReference type="PIRSR" id="PIRSR613078-1"/>
    </source>
</evidence>
<dbReference type="PROSITE" id="PS00175">
    <property type="entry name" value="PG_MUTASE"/>
    <property type="match status" value="1"/>
</dbReference>
<feature type="binding site" evidence="3">
    <location>
        <position position="57"/>
    </location>
    <ligand>
        <name>substrate</name>
    </ligand>
</feature>
<keyword evidence="5" id="KW-1185">Reference proteome</keyword>
<dbReference type="Gene3D" id="3.40.50.1240">
    <property type="entry name" value="Phosphoglycerate mutase-like"/>
    <property type="match status" value="1"/>
</dbReference>
<evidence type="ECO:0000256" key="3">
    <source>
        <dbReference type="PIRSR" id="PIRSR613078-2"/>
    </source>
</evidence>
<dbReference type="GO" id="GO:0043755">
    <property type="term" value="F:alpha-ribazole phosphatase activity"/>
    <property type="evidence" value="ECO:0007669"/>
    <property type="project" value="UniProtKB-EC"/>
</dbReference>
<dbReference type="Proteomes" id="UP000543642">
    <property type="component" value="Unassembled WGS sequence"/>
</dbReference>
<dbReference type="InterPro" id="IPR013078">
    <property type="entry name" value="His_Pase_superF_clade-1"/>
</dbReference>
<dbReference type="GO" id="GO:0043456">
    <property type="term" value="P:regulation of pentose-phosphate shunt"/>
    <property type="evidence" value="ECO:0007669"/>
    <property type="project" value="TreeGrafter"/>
</dbReference>
<dbReference type="SMART" id="SM00855">
    <property type="entry name" value="PGAM"/>
    <property type="match status" value="1"/>
</dbReference>
<feature type="active site" description="Proton donor/acceptor" evidence="2">
    <location>
        <position position="85"/>
    </location>
</feature>
<dbReference type="CDD" id="cd07067">
    <property type="entry name" value="HP_PGM_like"/>
    <property type="match status" value="1"/>
</dbReference>
<dbReference type="RefSeq" id="WP_183776003.1">
    <property type="nucleotide sequence ID" value="NZ_CAWVEG010000037.1"/>
</dbReference>
<dbReference type="InterPro" id="IPR051695">
    <property type="entry name" value="Phosphoglycerate_Mutase"/>
</dbReference>
<feature type="binding site" evidence="3">
    <location>
        <begin position="7"/>
        <end position="14"/>
    </location>
    <ligand>
        <name>substrate</name>
    </ligand>
</feature>
<dbReference type="SUPFAM" id="SSF53254">
    <property type="entry name" value="Phosphoglycerate mutase-like"/>
    <property type="match status" value="1"/>
</dbReference>
<dbReference type="AlphaFoldDB" id="A0A7W8HCM0"/>
<dbReference type="GO" id="GO:0005829">
    <property type="term" value="C:cytosol"/>
    <property type="evidence" value="ECO:0007669"/>
    <property type="project" value="TreeGrafter"/>
</dbReference>
<evidence type="ECO:0000256" key="1">
    <source>
        <dbReference type="ARBA" id="ARBA00022801"/>
    </source>
</evidence>
<dbReference type="PIRSF" id="PIRSF000709">
    <property type="entry name" value="6PFK_2-Ptase"/>
    <property type="match status" value="1"/>
</dbReference>
<organism evidence="4 5">
    <name type="scientific">Catenibacillus scindens</name>
    <dbReference type="NCBI Taxonomy" id="673271"/>
    <lineage>
        <taxon>Bacteria</taxon>
        <taxon>Bacillati</taxon>
        <taxon>Bacillota</taxon>
        <taxon>Clostridia</taxon>
        <taxon>Lachnospirales</taxon>
        <taxon>Lachnospiraceae</taxon>
        <taxon>Catenibacillus</taxon>
    </lineage>
</organism>
<evidence type="ECO:0000313" key="4">
    <source>
        <dbReference type="EMBL" id="MBB5265864.1"/>
    </source>
</evidence>
<dbReference type="Pfam" id="PF00300">
    <property type="entry name" value="His_Phos_1"/>
    <property type="match status" value="1"/>
</dbReference>
<dbReference type="PANTHER" id="PTHR46517:SF1">
    <property type="entry name" value="FRUCTOSE-2,6-BISPHOSPHATASE TIGAR"/>
    <property type="match status" value="1"/>
</dbReference>
<name>A0A7W8HCM0_9FIRM</name>
<dbReference type="PANTHER" id="PTHR46517">
    <property type="entry name" value="FRUCTOSE-2,6-BISPHOSPHATASE TIGAR"/>
    <property type="match status" value="1"/>
</dbReference>
<dbReference type="InterPro" id="IPR029033">
    <property type="entry name" value="His_PPase_superfam"/>
</dbReference>
<proteinExistence type="predicted"/>
<dbReference type="GO" id="GO:0045820">
    <property type="term" value="P:negative regulation of glycolytic process"/>
    <property type="evidence" value="ECO:0007669"/>
    <property type="project" value="TreeGrafter"/>
</dbReference>
<feature type="active site" description="Tele-phosphohistidine intermediate" evidence="2">
    <location>
        <position position="8"/>
    </location>
</feature>
<dbReference type="EMBL" id="JACHFW010000015">
    <property type="protein sequence ID" value="MBB5265864.1"/>
    <property type="molecule type" value="Genomic_DNA"/>
</dbReference>
<dbReference type="EC" id="3.1.3.73" evidence="4"/>
<evidence type="ECO:0000313" key="5">
    <source>
        <dbReference type="Proteomes" id="UP000543642"/>
    </source>
</evidence>
<gene>
    <name evidence="4" type="ORF">HNP82_003015</name>
</gene>
<accession>A0A7W8HCM0</accession>
<comment type="caution">
    <text evidence="4">The sequence shown here is derived from an EMBL/GenBank/DDBJ whole genome shotgun (WGS) entry which is preliminary data.</text>
</comment>
<protein>
    <submittedName>
        <fullName evidence="4">Alpha-ribazole phosphatase</fullName>
        <ecNumber evidence="4">3.1.3.73</ecNumber>
    </submittedName>
</protein>